<comment type="caution">
    <text evidence="1">The sequence shown here is derived from an EMBL/GenBank/DDBJ whole genome shotgun (WGS) entry which is preliminary data.</text>
</comment>
<evidence type="ECO:0000313" key="2">
    <source>
        <dbReference type="Proteomes" id="UP001060215"/>
    </source>
</evidence>
<keyword evidence="2" id="KW-1185">Reference proteome</keyword>
<proteinExistence type="predicted"/>
<protein>
    <submittedName>
        <fullName evidence="1">UPF0481 protein</fullName>
    </submittedName>
</protein>
<dbReference type="EMBL" id="CM045769">
    <property type="protein sequence ID" value="KAI7993622.1"/>
    <property type="molecule type" value="Genomic_DNA"/>
</dbReference>
<name>A0ACC0FZY0_9ERIC</name>
<organism evidence="1 2">
    <name type="scientific">Camellia lanceoleosa</name>
    <dbReference type="NCBI Taxonomy" id="1840588"/>
    <lineage>
        <taxon>Eukaryota</taxon>
        <taxon>Viridiplantae</taxon>
        <taxon>Streptophyta</taxon>
        <taxon>Embryophyta</taxon>
        <taxon>Tracheophyta</taxon>
        <taxon>Spermatophyta</taxon>
        <taxon>Magnoliopsida</taxon>
        <taxon>eudicotyledons</taxon>
        <taxon>Gunneridae</taxon>
        <taxon>Pentapetalae</taxon>
        <taxon>asterids</taxon>
        <taxon>Ericales</taxon>
        <taxon>Theaceae</taxon>
        <taxon>Camellia</taxon>
    </lineage>
</organism>
<evidence type="ECO:0000313" key="1">
    <source>
        <dbReference type="EMBL" id="KAI7993622.1"/>
    </source>
</evidence>
<dbReference type="Proteomes" id="UP001060215">
    <property type="component" value="Chromosome 12"/>
</dbReference>
<reference evidence="1 2" key="1">
    <citation type="journal article" date="2022" name="Plant J.">
        <title>Chromosome-level genome of Camellia lanceoleosa provides a valuable resource for understanding genome evolution and self-incompatibility.</title>
        <authorList>
            <person name="Gong W."/>
            <person name="Xiao S."/>
            <person name="Wang L."/>
            <person name="Liao Z."/>
            <person name="Chang Y."/>
            <person name="Mo W."/>
            <person name="Hu G."/>
            <person name="Li W."/>
            <person name="Zhao G."/>
            <person name="Zhu H."/>
            <person name="Hu X."/>
            <person name="Ji K."/>
            <person name="Xiang X."/>
            <person name="Song Q."/>
            <person name="Yuan D."/>
            <person name="Jin S."/>
            <person name="Zhang L."/>
        </authorList>
    </citation>
    <scope>NUCLEOTIDE SEQUENCE [LARGE SCALE GENOMIC DNA]</scope>
    <source>
        <strain evidence="1">SQ_2022a</strain>
    </source>
</reference>
<sequence length="251" mass="28531">MTNIDLGFNRNETISYSFIRLSLNWLEHENIIQELPVLKDINPSKVKHFLDLLRSCLIPIKDSHASVPEKKSPSDSQVSVPEDKSPLDSQASVPEDKSPSKVKQIIDCLISHLILRQCLQQTERKFGIPSATELHEAGVKFNVSSSKNLFDIKFSGDILEIPQTEIGDPTERLLRNIIAYERCHCHDTLFADYTTIMDYLINTSKDVELLVRAKIVENWLGDNNDVSNLFNGLGKEVTIDSDAYYFTELHK</sequence>
<accession>A0ACC0FZY0</accession>
<gene>
    <name evidence="1" type="ORF">LOK49_LG11G01550</name>
</gene>